<dbReference type="AlphaFoldDB" id="A0A7C8M1E8"/>
<evidence type="ECO:0000313" key="1">
    <source>
        <dbReference type="EMBL" id="KAF2864621.1"/>
    </source>
</evidence>
<proteinExistence type="predicted"/>
<evidence type="ECO:0000313" key="2">
    <source>
        <dbReference type="Proteomes" id="UP000481861"/>
    </source>
</evidence>
<reference evidence="1 2" key="1">
    <citation type="submission" date="2020-01" db="EMBL/GenBank/DDBJ databases">
        <authorList>
            <consortium name="DOE Joint Genome Institute"/>
            <person name="Haridas S."/>
            <person name="Albert R."/>
            <person name="Binder M."/>
            <person name="Bloem J."/>
            <person name="Labutti K."/>
            <person name="Salamov A."/>
            <person name="Andreopoulos B."/>
            <person name="Baker S.E."/>
            <person name="Barry K."/>
            <person name="Bills G."/>
            <person name="Bluhm B.H."/>
            <person name="Cannon C."/>
            <person name="Castanera R."/>
            <person name="Culley D.E."/>
            <person name="Daum C."/>
            <person name="Ezra D."/>
            <person name="Gonzalez J.B."/>
            <person name="Henrissat B."/>
            <person name="Kuo A."/>
            <person name="Liang C."/>
            <person name="Lipzen A."/>
            <person name="Lutzoni F."/>
            <person name="Magnuson J."/>
            <person name="Mondo S."/>
            <person name="Nolan M."/>
            <person name="Ohm R."/>
            <person name="Pangilinan J."/>
            <person name="Park H.-J.H."/>
            <person name="Ramirez L."/>
            <person name="Alfaro M."/>
            <person name="Sun H."/>
            <person name="Tritt A."/>
            <person name="Yoshinaga Y."/>
            <person name="Zwiers L.-H.L."/>
            <person name="Turgeon B.G."/>
            <person name="Goodwin S.B."/>
            <person name="Spatafora J.W."/>
            <person name="Crous P.W."/>
            <person name="Grigoriev I.V."/>
        </authorList>
    </citation>
    <scope>NUCLEOTIDE SEQUENCE [LARGE SCALE GENOMIC DNA]</scope>
    <source>
        <strain evidence="1 2">CBS 611.86</strain>
    </source>
</reference>
<comment type="caution">
    <text evidence="1">The sequence shown here is derived from an EMBL/GenBank/DDBJ whole genome shotgun (WGS) entry which is preliminary data.</text>
</comment>
<protein>
    <submittedName>
        <fullName evidence="1">Uncharacterized protein</fullName>
    </submittedName>
</protein>
<organism evidence="1 2">
    <name type="scientific">Massariosphaeria phaeospora</name>
    <dbReference type="NCBI Taxonomy" id="100035"/>
    <lineage>
        <taxon>Eukaryota</taxon>
        <taxon>Fungi</taxon>
        <taxon>Dikarya</taxon>
        <taxon>Ascomycota</taxon>
        <taxon>Pezizomycotina</taxon>
        <taxon>Dothideomycetes</taxon>
        <taxon>Pleosporomycetidae</taxon>
        <taxon>Pleosporales</taxon>
        <taxon>Pleosporales incertae sedis</taxon>
        <taxon>Massariosphaeria</taxon>
    </lineage>
</organism>
<dbReference type="EMBL" id="JAADJZ010000044">
    <property type="protein sequence ID" value="KAF2864621.1"/>
    <property type="molecule type" value="Genomic_DNA"/>
</dbReference>
<keyword evidence="2" id="KW-1185">Reference proteome</keyword>
<name>A0A7C8M1E8_9PLEO</name>
<gene>
    <name evidence="1" type="ORF">BDV95DRAFT_588720</name>
</gene>
<accession>A0A7C8M1E8</accession>
<dbReference type="Proteomes" id="UP000481861">
    <property type="component" value="Unassembled WGS sequence"/>
</dbReference>
<sequence>MALVLVISFTLCFLCGVLLSAVLFYIDVKQLQTNNYDYFFETTTTLVFNVG</sequence>